<dbReference type="AlphaFoldDB" id="A0A2S5A817"/>
<keyword evidence="3" id="KW-1185">Reference proteome</keyword>
<keyword evidence="1" id="KW-1133">Transmembrane helix</keyword>
<feature type="transmembrane region" description="Helical" evidence="1">
    <location>
        <begin position="24"/>
        <end position="42"/>
    </location>
</feature>
<feature type="transmembrane region" description="Helical" evidence="1">
    <location>
        <begin position="114"/>
        <end position="136"/>
    </location>
</feature>
<keyword evidence="1" id="KW-0812">Transmembrane</keyword>
<feature type="transmembrane region" description="Helical" evidence="1">
    <location>
        <begin position="198"/>
        <end position="216"/>
    </location>
</feature>
<feature type="transmembrane region" description="Helical" evidence="1">
    <location>
        <begin position="173"/>
        <end position="193"/>
    </location>
</feature>
<dbReference type="OrthoDB" id="1523880at2"/>
<dbReference type="Proteomes" id="UP000236893">
    <property type="component" value="Unassembled WGS sequence"/>
</dbReference>
<feature type="transmembrane region" description="Helical" evidence="1">
    <location>
        <begin position="74"/>
        <end position="93"/>
    </location>
</feature>
<evidence type="ECO:0000313" key="3">
    <source>
        <dbReference type="Proteomes" id="UP000236893"/>
    </source>
</evidence>
<comment type="caution">
    <text evidence="2">The sequence shown here is derived from an EMBL/GenBank/DDBJ whole genome shotgun (WGS) entry which is preliminary data.</text>
</comment>
<reference evidence="2 3" key="1">
    <citation type="submission" date="2018-01" db="EMBL/GenBank/DDBJ databases">
        <authorList>
            <person name="Gaut B.S."/>
            <person name="Morton B.R."/>
            <person name="Clegg M.T."/>
            <person name="Duvall M.R."/>
        </authorList>
    </citation>
    <scope>NUCLEOTIDE SEQUENCE [LARGE SCALE GENOMIC DNA]</scope>
    <source>
        <strain evidence="2 3">HR-AV</strain>
    </source>
</reference>
<keyword evidence="1" id="KW-0472">Membrane</keyword>
<sequence>MNNTFSFYRLKLLFQKDWAENKKLYLLALPGLLILITLVYRTQSNFKFDINWIKEIHNTSQWYINDLEYQNEKIFFGGWFLTSLVAIFIRWNKLLTRKSLIDFLLLPATSTEKFIFNWLWIFLIPFFIYVILFQIVDFLFISSYIEKIKEANIPQLVEKLKYFNISHFIQNGWYALGYLTIIFSALLLSPFIFKKYSILKGILIIPVFSYLLNLFSDKLLKYLYPFQHGVNGLYFSISIRLPQHIENEGFLQEYSLSENHKILIGLILFGTVPILIWLANWYKIKEKQI</sequence>
<protein>
    <submittedName>
        <fullName evidence="2">Uncharacterized protein</fullName>
    </submittedName>
</protein>
<dbReference type="EMBL" id="PQVF01000002">
    <property type="protein sequence ID" value="POY38397.1"/>
    <property type="molecule type" value="Genomic_DNA"/>
</dbReference>
<evidence type="ECO:0000313" key="2">
    <source>
        <dbReference type="EMBL" id="POY38397.1"/>
    </source>
</evidence>
<proteinExistence type="predicted"/>
<gene>
    <name evidence="2" type="ORF">C3K47_03080</name>
</gene>
<organism evidence="2 3">
    <name type="scientific">Solitalea longa</name>
    <dbReference type="NCBI Taxonomy" id="2079460"/>
    <lineage>
        <taxon>Bacteria</taxon>
        <taxon>Pseudomonadati</taxon>
        <taxon>Bacteroidota</taxon>
        <taxon>Sphingobacteriia</taxon>
        <taxon>Sphingobacteriales</taxon>
        <taxon>Sphingobacteriaceae</taxon>
        <taxon>Solitalea</taxon>
    </lineage>
</organism>
<feature type="transmembrane region" description="Helical" evidence="1">
    <location>
        <begin position="262"/>
        <end position="282"/>
    </location>
</feature>
<name>A0A2S5A817_9SPHI</name>
<dbReference type="RefSeq" id="WP_103787631.1">
    <property type="nucleotide sequence ID" value="NZ_PQVF01000002.1"/>
</dbReference>
<accession>A0A2S5A817</accession>
<evidence type="ECO:0000256" key="1">
    <source>
        <dbReference type="SAM" id="Phobius"/>
    </source>
</evidence>